<dbReference type="EMBL" id="BPWL01000011">
    <property type="protein sequence ID" value="GJJ15339.1"/>
    <property type="molecule type" value="Genomic_DNA"/>
</dbReference>
<dbReference type="Gene3D" id="3.30.200.20">
    <property type="entry name" value="Phosphorylase Kinase, domain 1"/>
    <property type="match status" value="1"/>
</dbReference>
<evidence type="ECO:0000256" key="1">
    <source>
        <dbReference type="ARBA" id="ARBA00012513"/>
    </source>
</evidence>
<evidence type="ECO:0000256" key="9">
    <source>
        <dbReference type="PROSITE-ProRule" id="PRU10141"/>
    </source>
</evidence>
<sequence length="454" mass="51691">MSICQRRSTKESESSRAESSPPPTPEPEAPQNRRKWRFGGEASVCEWAEMYRPGGYHPVDLGDKFRNGRYTVIRKLGNGSYSTVWLAVDSNEKRYVALKIMTAKATESVADTELRMIRFLSHKAETDSRSQYIVTLFDAFIHEGPNGKHRCLVCEPMGPSAELLVRNLPENLPRYAWTIVRYPKGMAKRIFVHALYGLAFLHENNIVHGDVQAGNLLFSLNDNITNVEEKKLRQDKTIPSTVLPLRRRDGKTDMWAPKNLYVEQTLQNYTPLGPDMKVKISDLGAAFWADSPPSEHRSPIALRAPELILGKPLGPPIDIWAFGCLVFEFLAGKPLFLVIHDSHGQRGQNQTDDDHLLQFNDIIRKLPDDILDEWPRATKWFDPATRQPRKKSRIHQKPLCPYDPLEVMFAQGKADEIDDAEAAVICSLIRQILVYSPEERPSATELLKHPWFSE</sequence>
<keyword evidence="5" id="KW-0418">Kinase</keyword>
<keyword evidence="2" id="KW-0723">Serine/threonine-protein kinase</keyword>
<evidence type="ECO:0000256" key="10">
    <source>
        <dbReference type="SAM" id="MobiDB-lite"/>
    </source>
</evidence>
<evidence type="ECO:0000313" key="13">
    <source>
        <dbReference type="Proteomes" id="UP001050691"/>
    </source>
</evidence>
<keyword evidence="6 9" id="KW-0067">ATP-binding</keyword>
<dbReference type="GO" id="GO:0005524">
    <property type="term" value="F:ATP binding"/>
    <property type="evidence" value="ECO:0007669"/>
    <property type="project" value="UniProtKB-UniRule"/>
</dbReference>
<dbReference type="GO" id="GO:0000245">
    <property type="term" value="P:spliceosomal complex assembly"/>
    <property type="evidence" value="ECO:0007669"/>
    <property type="project" value="TreeGrafter"/>
</dbReference>
<feature type="domain" description="Protein kinase" evidence="11">
    <location>
        <begin position="70"/>
        <end position="452"/>
    </location>
</feature>
<evidence type="ECO:0000256" key="5">
    <source>
        <dbReference type="ARBA" id="ARBA00022777"/>
    </source>
</evidence>
<dbReference type="GO" id="GO:0004674">
    <property type="term" value="F:protein serine/threonine kinase activity"/>
    <property type="evidence" value="ECO:0007669"/>
    <property type="project" value="UniProtKB-KW"/>
</dbReference>
<dbReference type="EC" id="2.7.11.1" evidence="1"/>
<evidence type="ECO:0000256" key="7">
    <source>
        <dbReference type="ARBA" id="ARBA00047899"/>
    </source>
</evidence>
<comment type="catalytic activity">
    <reaction evidence="7">
        <text>L-threonyl-[protein] + ATP = O-phospho-L-threonyl-[protein] + ADP + H(+)</text>
        <dbReference type="Rhea" id="RHEA:46608"/>
        <dbReference type="Rhea" id="RHEA-COMP:11060"/>
        <dbReference type="Rhea" id="RHEA-COMP:11605"/>
        <dbReference type="ChEBI" id="CHEBI:15378"/>
        <dbReference type="ChEBI" id="CHEBI:30013"/>
        <dbReference type="ChEBI" id="CHEBI:30616"/>
        <dbReference type="ChEBI" id="CHEBI:61977"/>
        <dbReference type="ChEBI" id="CHEBI:456216"/>
        <dbReference type="EC" id="2.7.11.1"/>
    </reaction>
</comment>
<feature type="region of interest" description="Disordered" evidence="10">
    <location>
        <begin position="1"/>
        <end position="35"/>
    </location>
</feature>
<evidence type="ECO:0000256" key="4">
    <source>
        <dbReference type="ARBA" id="ARBA00022741"/>
    </source>
</evidence>
<evidence type="ECO:0000256" key="2">
    <source>
        <dbReference type="ARBA" id="ARBA00022527"/>
    </source>
</evidence>
<dbReference type="PANTHER" id="PTHR47634">
    <property type="entry name" value="PROTEIN KINASE DOMAIN-CONTAINING PROTEIN-RELATED"/>
    <property type="match status" value="1"/>
</dbReference>
<feature type="binding site" evidence="9">
    <location>
        <position position="99"/>
    </location>
    <ligand>
        <name>ATP</name>
        <dbReference type="ChEBI" id="CHEBI:30616"/>
    </ligand>
</feature>
<dbReference type="InterPro" id="IPR017441">
    <property type="entry name" value="Protein_kinase_ATP_BS"/>
</dbReference>
<comment type="catalytic activity">
    <reaction evidence="8">
        <text>L-seryl-[protein] + ATP = O-phospho-L-seryl-[protein] + ADP + H(+)</text>
        <dbReference type="Rhea" id="RHEA:17989"/>
        <dbReference type="Rhea" id="RHEA-COMP:9863"/>
        <dbReference type="Rhea" id="RHEA-COMP:11604"/>
        <dbReference type="ChEBI" id="CHEBI:15378"/>
        <dbReference type="ChEBI" id="CHEBI:29999"/>
        <dbReference type="ChEBI" id="CHEBI:30616"/>
        <dbReference type="ChEBI" id="CHEBI:83421"/>
        <dbReference type="ChEBI" id="CHEBI:456216"/>
        <dbReference type="EC" id="2.7.11.1"/>
    </reaction>
</comment>
<dbReference type="Pfam" id="PF00069">
    <property type="entry name" value="Pkinase"/>
    <property type="match status" value="2"/>
</dbReference>
<gene>
    <name evidence="12" type="ORF">Clacol_009615</name>
</gene>
<dbReference type="AlphaFoldDB" id="A0AAV5ARG9"/>
<accession>A0AAV5ARG9</accession>
<dbReference type="GO" id="GO:0050684">
    <property type="term" value="P:regulation of mRNA processing"/>
    <property type="evidence" value="ECO:0007669"/>
    <property type="project" value="TreeGrafter"/>
</dbReference>
<reference evidence="12" key="1">
    <citation type="submission" date="2021-10" db="EMBL/GenBank/DDBJ databases">
        <title>De novo Genome Assembly of Clathrus columnatus (Basidiomycota, Fungi) Using Illumina and Nanopore Sequence Data.</title>
        <authorList>
            <person name="Ogiso-Tanaka E."/>
            <person name="Itagaki H."/>
            <person name="Hosoya T."/>
            <person name="Hosaka K."/>
        </authorList>
    </citation>
    <scope>NUCLEOTIDE SEQUENCE</scope>
    <source>
        <strain evidence="12">MO-923</strain>
    </source>
</reference>
<dbReference type="Gene3D" id="1.10.510.10">
    <property type="entry name" value="Transferase(Phosphotransferase) domain 1"/>
    <property type="match status" value="1"/>
</dbReference>
<comment type="caution">
    <text evidence="12">The sequence shown here is derived from an EMBL/GenBank/DDBJ whole genome shotgun (WGS) entry which is preliminary data.</text>
</comment>
<keyword evidence="4 9" id="KW-0547">Nucleotide-binding</keyword>
<dbReference type="InterPro" id="IPR000719">
    <property type="entry name" value="Prot_kinase_dom"/>
</dbReference>
<dbReference type="Proteomes" id="UP001050691">
    <property type="component" value="Unassembled WGS sequence"/>
</dbReference>
<evidence type="ECO:0000256" key="3">
    <source>
        <dbReference type="ARBA" id="ARBA00022679"/>
    </source>
</evidence>
<evidence type="ECO:0000259" key="11">
    <source>
        <dbReference type="PROSITE" id="PS50011"/>
    </source>
</evidence>
<dbReference type="PROSITE" id="PS50011">
    <property type="entry name" value="PROTEIN_KINASE_DOM"/>
    <property type="match status" value="1"/>
</dbReference>
<dbReference type="SUPFAM" id="SSF56112">
    <property type="entry name" value="Protein kinase-like (PK-like)"/>
    <property type="match status" value="1"/>
</dbReference>
<dbReference type="PANTHER" id="PTHR47634:SF9">
    <property type="entry name" value="PROTEIN KINASE DOMAIN-CONTAINING PROTEIN-RELATED"/>
    <property type="match status" value="1"/>
</dbReference>
<dbReference type="InterPro" id="IPR011009">
    <property type="entry name" value="Kinase-like_dom_sf"/>
</dbReference>
<dbReference type="PROSITE" id="PS00107">
    <property type="entry name" value="PROTEIN_KINASE_ATP"/>
    <property type="match status" value="1"/>
</dbReference>
<keyword evidence="3" id="KW-0808">Transferase</keyword>
<organism evidence="12 13">
    <name type="scientific">Clathrus columnatus</name>
    <dbReference type="NCBI Taxonomy" id="1419009"/>
    <lineage>
        <taxon>Eukaryota</taxon>
        <taxon>Fungi</taxon>
        <taxon>Dikarya</taxon>
        <taxon>Basidiomycota</taxon>
        <taxon>Agaricomycotina</taxon>
        <taxon>Agaricomycetes</taxon>
        <taxon>Phallomycetidae</taxon>
        <taxon>Phallales</taxon>
        <taxon>Clathraceae</taxon>
        <taxon>Clathrus</taxon>
    </lineage>
</organism>
<proteinExistence type="predicted"/>
<dbReference type="InterPro" id="IPR051334">
    <property type="entry name" value="SRPK"/>
</dbReference>
<evidence type="ECO:0000313" key="12">
    <source>
        <dbReference type="EMBL" id="GJJ15339.1"/>
    </source>
</evidence>
<evidence type="ECO:0000256" key="8">
    <source>
        <dbReference type="ARBA" id="ARBA00048679"/>
    </source>
</evidence>
<evidence type="ECO:0000256" key="6">
    <source>
        <dbReference type="ARBA" id="ARBA00022840"/>
    </source>
</evidence>
<protein>
    <recommendedName>
        <fullName evidence="1">non-specific serine/threonine protein kinase</fullName>
        <ecNumber evidence="1">2.7.11.1</ecNumber>
    </recommendedName>
</protein>
<name>A0AAV5ARG9_9AGAM</name>
<keyword evidence="13" id="KW-1185">Reference proteome</keyword>